<evidence type="ECO:0000313" key="3">
    <source>
        <dbReference type="EMBL" id="MBP2377024.1"/>
    </source>
</evidence>
<protein>
    <submittedName>
        <fullName evidence="3">Uncharacterized protein</fullName>
    </submittedName>
</protein>
<comment type="caution">
    <text evidence="3">The sequence shown here is derived from an EMBL/GenBank/DDBJ whole genome shotgun (WGS) entry which is preliminary data.</text>
</comment>
<gene>
    <name evidence="3" type="ORF">JOF42_000519</name>
</gene>
<name>A0ABS4WLE9_9MICO</name>
<feature type="transmembrane region" description="Helical" evidence="2">
    <location>
        <begin position="30"/>
        <end position="53"/>
    </location>
</feature>
<dbReference type="EMBL" id="JAGIOA010000001">
    <property type="protein sequence ID" value="MBP2377024.1"/>
    <property type="molecule type" value="Genomic_DNA"/>
</dbReference>
<keyword evidence="2" id="KW-0812">Transmembrane</keyword>
<dbReference type="Proteomes" id="UP000703720">
    <property type="component" value="Unassembled WGS sequence"/>
</dbReference>
<feature type="region of interest" description="Disordered" evidence="1">
    <location>
        <begin position="80"/>
        <end position="129"/>
    </location>
</feature>
<accession>A0ABS4WLE9</accession>
<organism evidence="3 4">
    <name type="scientific">Microbacterium phyllosphaerae</name>
    <dbReference type="NCBI Taxonomy" id="124798"/>
    <lineage>
        <taxon>Bacteria</taxon>
        <taxon>Bacillati</taxon>
        <taxon>Actinomycetota</taxon>
        <taxon>Actinomycetes</taxon>
        <taxon>Micrococcales</taxon>
        <taxon>Microbacteriaceae</taxon>
        <taxon>Microbacterium</taxon>
    </lineage>
</organism>
<feature type="compositionally biased region" description="Polar residues" evidence="1">
    <location>
        <begin position="108"/>
        <end position="119"/>
    </location>
</feature>
<dbReference type="RefSeq" id="WP_210096424.1">
    <property type="nucleotide sequence ID" value="NZ_BAAAIO010000001.1"/>
</dbReference>
<evidence type="ECO:0000256" key="1">
    <source>
        <dbReference type="SAM" id="MobiDB-lite"/>
    </source>
</evidence>
<feature type="compositionally biased region" description="Basic and acidic residues" evidence="1">
    <location>
        <begin position="120"/>
        <end position="129"/>
    </location>
</feature>
<evidence type="ECO:0000313" key="4">
    <source>
        <dbReference type="Proteomes" id="UP000703720"/>
    </source>
</evidence>
<reference evidence="3 4" key="1">
    <citation type="submission" date="2021-03" db="EMBL/GenBank/DDBJ databases">
        <title>Sequencing the genomes of 1000 actinobacteria strains.</title>
        <authorList>
            <person name="Klenk H.-P."/>
        </authorList>
    </citation>
    <scope>NUCLEOTIDE SEQUENCE [LARGE SCALE GENOMIC DNA]</scope>
    <source>
        <strain evidence="3 4">DSM 13468</strain>
    </source>
</reference>
<keyword evidence="2" id="KW-0472">Membrane</keyword>
<keyword evidence="4" id="KW-1185">Reference proteome</keyword>
<keyword evidence="2" id="KW-1133">Transmembrane helix</keyword>
<sequence>MRTHLGTAIVGIGAAVVVWAITTGLDILQMPWSLISAVAIGLVAALVGSLVIGRGRDGTVTHRTVSGLRGRGDVRVSRVDADVPTGGHVSSETASDISGRNIEISDIRSGTTPENPTTKDPSDPESGQK</sequence>
<evidence type="ECO:0000256" key="2">
    <source>
        <dbReference type="SAM" id="Phobius"/>
    </source>
</evidence>
<proteinExistence type="predicted"/>
<feature type="compositionally biased region" description="Polar residues" evidence="1">
    <location>
        <begin position="88"/>
        <end position="98"/>
    </location>
</feature>